<reference evidence="3 4" key="1">
    <citation type="submission" date="2023-03" db="EMBL/GenBank/DDBJ databases">
        <title>Bacillus Genome Sequencing.</title>
        <authorList>
            <person name="Dunlap C."/>
        </authorList>
    </citation>
    <scope>NUCLEOTIDE SEQUENCE [LARGE SCALE GENOMIC DNA]</scope>
    <source>
        <strain evidence="3 4">B-23453</strain>
    </source>
</reference>
<protein>
    <submittedName>
        <fullName evidence="3">Glycosyltransferase family 1 protein</fullName>
    </submittedName>
</protein>
<sequence length="382" mass="43543">MRIAIITETFLPSTDGIVTRLCASIRWLKKQGNEVLVIAPDLGVADFEGTPVAGIPAYPFFLYKDKKLSFLSRKVKKYLLDFKPDLVHVVNPAFLGAAGIYYAKQLKLPLMASYHTHVPKYADYYRLSFLKPALWWYFRLLHNRADLNLCTSQSVLTELKEKNFKNIHLWERGVDTKQYHPHRYDEAMRDRLTEGKKDKKLLLYVGRLAPEKDIEKLREVLRKSSDFCLAIVGDGPHRAFLEEFFKGTDTVFTGFLHGDELASAYASSDIFVFPSTTETLGLVLLEAMSSGLPVVAAKSGPTAEQVSHGITGMLYNPEHQEEFVQHIIKLKDDSLRLKLAEQARHASQKAGWDKPSKQLLDYYRKTLTENLQPAEVLKENTY</sequence>
<dbReference type="Gene3D" id="3.40.50.2000">
    <property type="entry name" value="Glycogen Phosphorylase B"/>
    <property type="match status" value="2"/>
</dbReference>
<dbReference type="Pfam" id="PF00534">
    <property type="entry name" value="Glycos_transf_1"/>
    <property type="match status" value="1"/>
</dbReference>
<dbReference type="CDD" id="cd03814">
    <property type="entry name" value="GT4-like"/>
    <property type="match status" value="1"/>
</dbReference>
<dbReference type="InterPro" id="IPR050194">
    <property type="entry name" value="Glycosyltransferase_grp1"/>
</dbReference>
<evidence type="ECO:0000259" key="1">
    <source>
        <dbReference type="Pfam" id="PF00534"/>
    </source>
</evidence>
<dbReference type="EMBL" id="JARMAB010000012">
    <property type="protein sequence ID" value="MED1203469.1"/>
    <property type="molecule type" value="Genomic_DNA"/>
</dbReference>
<dbReference type="PANTHER" id="PTHR45947:SF3">
    <property type="entry name" value="SULFOQUINOVOSYL TRANSFERASE SQD2"/>
    <property type="match status" value="1"/>
</dbReference>
<evidence type="ECO:0000313" key="3">
    <source>
        <dbReference type="EMBL" id="MED1203469.1"/>
    </source>
</evidence>
<dbReference type="SUPFAM" id="SSF53756">
    <property type="entry name" value="UDP-Glycosyltransferase/glycogen phosphorylase"/>
    <property type="match status" value="1"/>
</dbReference>
<gene>
    <name evidence="3" type="ORF">P4T90_10295</name>
</gene>
<dbReference type="RefSeq" id="WP_066268751.1">
    <property type="nucleotide sequence ID" value="NZ_JARMAB010000012.1"/>
</dbReference>
<feature type="domain" description="Glycosyltransferase subfamily 4-like N-terminal" evidence="2">
    <location>
        <begin position="15"/>
        <end position="177"/>
    </location>
</feature>
<keyword evidence="4" id="KW-1185">Reference proteome</keyword>
<dbReference type="InterPro" id="IPR028098">
    <property type="entry name" value="Glyco_trans_4-like_N"/>
</dbReference>
<proteinExistence type="predicted"/>
<organism evidence="3 4">
    <name type="scientific">Heyndrickxia acidicola</name>
    <dbReference type="NCBI Taxonomy" id="209389"/>
    <lineage>
        <taxon>Bacteria</taxon>
        <taxon>Bacillati</taxon>
        <taxon>Bacillota</taxon>
        <taxon>Bacilli</taxon>
        <taxon>Bacillales</taxon>
        <taxon>Bacillaceae</taxon>
        <taxon>Heyndrickxia</taxon>
    </lineage>
</organism>
<dbReference type="PANTHER" id="PTHR45947">
    <property type="entry name" value="SULFOQUINOVOSYL TRANSFERASE SQD2"/>
    <property type="match status" value="1"/>
</dbReference>
<dbReference type="InterPro" id="IPR001296">
    <property type="entry name" value="Glyco_trans_1"/>
</dbReference>
<feature type="domain" description="Glycosyl transferase family 1" evidence="1">
    <location>
        <begin position="196"/>
        <end position="345"/>
    </location>
</feature>
<evidence type="ECO:0000259" key="2">
    <source>
        <dbReference type="Pfam" id="PF13439"/>
    </source>
</evidence>
<comment type="caution">
    <text evidence="3">The sequence shown here is derived from an EMBL/GenBank/DDBJ whole genome shotgun (WGS) entry which is preliminary data.</text>
</comment>
<evidence type="ECO:0000313" key="4">
    <source>
        <dbReference type="Proteomes" id="UP001341444"/>
    </source>
</evidence>
<dbReference type="Pfam" id="PF13439">
    <property type="entry name" value="Glyco_transf_4"/>
    <property type="match status" value="1"/>
</dbReference>
<name>A0ABU6MGB9_9BACI</name>
<accession>A0ABU6MGB9</accession>
<dbReference type="Proteomes" id="UP001341444">
    <property type="component" value="Unassembled WGS sequence"/>
</dbReference>